<sequence>MNKTVVVDDPSIWELHIKDNVNWTKFKRDGFPRYSELSIIFGDTYATCEQALGNDEDLVESKEGGDCSGHADNDPNDFGEHPTDEGVFISGQHNLDRTPNNKRRRKSRAYEISNTCKAL</sequence>
<reference evidence="2" key="1">
    <citation type="submission" date="2025-05" db="UniProtKB">
        <authorList>
            <consortium name="RefSeq"/>
        </authorList>
    </citation>
    <scope>NUCLEOTIDE SEQUENCE [LARGE SCALE GENOMIC DNA]</scope>
</reference>
<evidence type="ECO:0000313" key="3">
    <source>
        <dbReference type="RefSeq" id="XP_030513577.2"/>
    </source>
</evidence>
<evidence type="ECO:0000313" key="2">
    <source>
        <dbReference type="Proteomes" id="UP000827889"/>
    </source>
</evidence>
<keyword evidence="2" id="KW-1185">Reference proteome</keyword>
<accession>A0A8B8MU19</accession>
<reference evidence="3" key="2">
    <citation type="submission" date="2025-08" db="UniProtKB">
        <authorList>
            <consortium name="RefSeq"/>
        </authorList>
    </citation>
    <scope>IDENTIFICATION</scope>
    <source>
        <tissue evidence="3">Leaf</tissue>
    </source>
</reference>
<evidence type="ECO:0000256" key="1">
    <source>
        <dbReference type="SAM" id="MobiDB-lite"/>
    </source>
</evidence>
<dbReference type="GeneID" id="115727495"/>
<feature type="compositionally biased region" description="Basic and acidic residues" evidence="1">
    <location>
        <begin position="59"/>
        <end position="84"/>
    </location>
</feature>
<protein>
    <submittedName>
        <fullName evidence="3">Uncharacterized protein LOC115727495</fullName>
    </submittedName>
</protein>
<dbReference type="KEGG" id="rarg:115727495"/>
<dbReference type="Proteomes" id="UP000827889">
    <property type="component" value="Chromosome 1"/>
</dbReference>
<gene>
    <name evidence="3" type="primary">LOC115727495</name>
</gene>
<dbReference type="AlphaFoldDB" id="A0A8B8MU19"/>
<dbReference type="RefSeq" id="XP_030513577.2">
    <property type="nucleotide sequence ID" value="XM_030657717.2"/>
</dbReference>
<proteinExistence type="predicted"/>
<name>A0A8B8MU19_9MYRT</name>
<organism evidence="2 3">
    <name type="scientific">Rhodamnia argentea</name>
    <dbReference type="NCBI Taxonomy" id="178133"/>
    <lineage>
        <taxon>Eukaryota</taxon>
        <taxon>Viridiplantae</taxon>
        <taxon>Streptophyta</taxon>
        <taxon>Embryophyta</taxon>
        <taxon>Tracheophyta</taxon>
        <taxon>Spermatophyta</taxon>
        <taxon>Magnoliopsida</taxon>
        <taxon>eudicotyledons</taxon>
        <taxon>Gunneridae</taxon>
        <taxon>Pentapetalae</taxon>
        <taxon>rosids</taxon>
        <taxon>malvids</taxon>
        <taxon>Myrtales</taxon>
        <taxon>Myrtaceae</taxon>
        <taxon>Myrtoideae</taxon>
        <taxon>Myrteae</taxon>
        <taxon>Australasian group</taxon>
        <taxon>Rhodamnia</taxon>
    </lineage>
</organism>
<feature type="region of interest" description="Disordered" evidence="1">
    <location>
        <begin position="59"/>
        <end position="119"/>
    </location>
</feature>